<dbReference type="AlphaFoldDB" id="A0A2L2X7B8"/>
<protein>
    <submittedName>
        <fullName evidence="1">Uncharacterized protein</fullName>
    </submittedName>
</protein>
<sequence>MKSKRKGQGINGFYQEVFSRVLFSQTGCKPLLLKAGAYKL</sequence>
<dbReference type="EMBL" id="BFAV01000016">
    <property type="protein sequence ID" value="GBF31968.1"/>
    <property type="molecule type" value="Genomic_DNA"/>
</dbReference>
<accession>A0A2L2X7B8</accession>
<comment type="caution">
    <text evidence="1">The sequence shown here is derived from an EMBL/GenBank/DDBJ whole genome shotgun (WGS) entry which is preliminary data.</text>
</comment>
<evidence type="ECO:0000313" key="2">
    <source>
        <dbReference type="Proteomes" id="UP000239549"/>
    </source>
</evidence>
<name>A0A2L2X7B8_9FIRM</name>
<reference evidence="2" key="1">
    <citation type="submission" date="2018-02" db="EMBL/GenBank/DDBJ databases">
        <title>Genome sequence of Desulfocucumis palustris strain NAW-5.</title>
        <authorList>
            <person name="Watanabe M."/>
            <person name="Kojima H."/>
            <person name="Fukui M."/>
        </authorList>
    </citation>
    <scope>NUCLEOTIDE SEQUENCE [LARGE SCALE GENOMIC DNA]</scope>
    <source>
        <strain evidence="2">NAW-5</strain>
    </source>
</reference>
<dbReference type="Proteomes" id="UP000239549">
    <property type="component" value="Unassembled WGS sequence"/>
</dbReference>
<evidence type="ECO:0000313" key="1">
    <source>
        <dbReference type="EMBL" id="GBF31968.1"/>
    </source>
</evidence>
<gene>
    <name evidence="1" type="ORF">DCCM_0158</name>
</gene>
<keyword evidence="2" id="KW-1185">Reference proteome</keyword>
<organism evidence="1 2">
    <name type="scientific">Desulfocucumis palustris</name>
    <dbReference type="NCBI Taxonomy" id="1898651"/>
    <lineage>
        <taxon>Bacteria</taxon>
        <taxon>Bacillati</taxon>
        <taxon>Bacillota</taxon>
        <taxon>Clostridia</taxon>
        <taxon>Eubacteriales</taxon>
        <taxon>Desulfocucumaceae</taxon>
        <taxon>Desulfocucumis</taxon>
    </lineage>
</organism>
<proteinExistence type="predicted"/>